<proteinExistence type="predicted"/>
<evidence type="ECO:0000313" key="2">
    <source>
        <dbReference type="Proteomes" id="UP000035909"/>
    </source>
</evidence>
<reference evidence="1 2" key="1">
    <citation type="submission" date="2015-05" db="EMBL/GenBank/DDBJ databases">
        <title>Photobacterium galathea sp. nov.</title>
        <authorList>
            <person name="Machado H."/>
            <person name="Gram L."/>
        </authorList>
    </citation>
    <scope>NUCLEOTIDE SEQUENCE [LARGE SCALE GENOMIC DNA]</scope>
    <source>
        <strain evidence="1 2">DSM 22954</strain>
    </source>
</reference>
<accession>A0A0J1H179</accession>
<dbReference type="STRING" id="320778.ABT57_20575"/>
<dbReference type="PATRIC" id="fig|320778.3.peg.4425"/>
<dbReference type="Proteomes" id="UP000035909">
    <property type="component" value="Unassembled WGS sequence"/>
</dbReference>
<dbReference type="AlphaFoldDB" id="A0A0J1H179"/>
<dbReference type="InterPro" id="IPR012659">
    <property type="entry name" value="CHP02444"/>
</dbReference>
<name>A0A0J1H179_9GAMM</name>
<evidence type="ECO:0008006" key="3">
    <source>
        <dbReference type="Google" id="ProtNLM"/>
    </source>
</evidence>
<dbReference type="Pfam" id="PF09523">
    <property type="entry name" value="DUF2390"/>
    <property type="match status" value="1"/>
</dbReference>
<sequence>MPNPAPDTLTDQTQAFWEFALTHYARPGVEQACLCLQDSYQGNVNLALLLHWLDTQAQALPADALPALLAALTDTDALLSHFRQLRRELKPGLAPTAYRKLLDFELALEKRQHRDLLAALARSCPAPHPAANQLNPQPPNLANYARKLGLPDTLLNQLRGAAPEGR</sequence>
<comment type="caution">
    <text evidence="1">The sequence shown here is derived from an EMBL/GenBank/DDBJ whole genome shotgun (WGS) entry which is preliminary data.</text>
</comment>
<dbReference type="NCBIfam" id="TIGR02444">
    <property type="entry name" value="TIGR02444 family protein"/>
    <property type="match status" value="1"/>
</dbReference>
<keyword evidence="2" id="KW-1185">Reference proteome</keyword>
<evidence type="ECO:0000313" key="1">
    <source>
        <dbReference type="EMBL" id="KLV05615.1"/>
    </source>
</evidence>
<dbReference type="RefSeq" id="WP_047887138.1">
    <property type="nucleotide sequence ID" value="NZ_CP071325.1"/>
</dbReference>
<dbReference type="EMBL" id="LDOU01000024">
    <property type="protein sequence ID" value="KLV05615.1"/>
    <property type="molecule type" value="Genomic_DNA"/>
</dbReference>
<organism evidence="1 2">
    <name type="scientific">Photobacterium ganghwense</name>
    <dbReference type="NCBI Taxonomy" id="320778"/>
    <lineage>
        <taxon>Bacteria</taxon>
        <taxon>Pseudomonadati</taxon>
        <taxon>Pseudomonadota</taxon>
        <taxon>Gammaproteobacteria</taxon>
        <taxon>Vibrionales</taxon>
        <taxon>Vibrionaceae</taxon>
        <taxon>Photobacterium</taxon>
    </lineage>
</organism>
<protein>
    <recommendedName>
        <fullName evidence="3">TIGR02444 family protein</fullName>
    </recommendedName>
</protein>
<gene>
    <name evidence="1" type="ORF">ABT57_20575</name>
</gene>